<dbReference type="GO" id="GO:0007059">
    <property type="term" value="P:chromosome segregation"/>
    <property type="evidence" value="ECO:0007669"/>
    <property type="project" value="TreeGrafter"/>
</dbReference>
<gene>
    <name evidence="3" type="primary">repB1_1</name>
    <name evidence="3" type="ORF">LMG27198_43260</name>
</gene>
<dbReference type="Gene3D" id="1.10.10.2830">
    <property type="match status" value="1"/>
</dbReference>
<dbReference type="RefSeq" id="WP_281806113.1">
    <property type="nucleotide sequence ID" value="NZ_BSEC01000003.1"/>
</dbReference>
<organism evidence="3 4">
    <name type="scientific">Methylocystis echinoides</name>
    <dbReference type="NCBI Taxonomy" id="29468"/>
    <lineage>
        <taxon>Bacteria</taxon>
        <taxon>Pseudomonadati</taxon>
        <taxon>Pseudomonadota</taxon>
        <taxon>Alphaproteobacteria</taxon>
        <taxon>Hyphomicrobiales</taxon>
        <taxon>Methylocystaceae</taxon>
        <taxon>Methylocystis</taxon>
    </lineage>
</organism>
<dbReference type="EMBL" id="BSEC01000003">
    <property type="protein sequence ID" value="GLI95334.1"/>
    <property type="molecule type" value="Genomic_DNA"/>
</dbReference>
<proteinExistence type="inferred from homology"/>
<dbReference type="GO" id="GO:0003677">
    <property type="term" value="F:DNA binding"/>
    <property type="evidence" value="ECO:0007669"/>
    <property type="project" value="InterPro"/>
</dbReference>
<sequence length="328" mass="35856">MRKPSILSKLGAAAPFAASSELPVATQQPRPRVSSTAIAGLSRSLDDLAADSVATLDAGIIDPSPFGDRLEQDEEALNLLVASIESEGQRLPVLVRPHPEQEGRYQLAYGHRRLQALRSLNRKVRAFVRPLSDAELILEQGAENGGREALTWIERALFAKEMEAQGLSPKTIWTTLGVDRSGLSRMRSVVDAIPAHLIRAIGRAPGIGQPRWQDLADAFARDGARNRVALIVEGNEFASLASDQKFIAILRAVEEQASRAQRLDRKEIMSATGKQIAYVSATAKGQTFAISKNEAQFSEWLAQNLPELYRQFQDRNASEASDVASSQH</sequence>
<reference evidence="3" key="1">
    <citation type="journal article" date="2023" name="Int. J. Syst. Evol. Microbiol.">
        <title>Methylocystis iwaonis sp. nov., a type II methane-oxidizing bacterium from surface soil of a rice paddy field in Japan, and emended description of the genus Methylocystis (ex Whittenbury et al. 1970) Bowman et al. 1993.</title>
        <authorList>
            <person name="Kaise H."/>
            <person name="Sawadogo J.B."/>
            <person name="Alam M.S."/>
            <person name="Ueno C."/>
            <person name="Dianou D."/>
            <person name="Shinjo R."/>
            <person name="Asakawa S."/>
        </authorList>
    </citation>
    <scope>NUCLEOTIDE SEQUENCE</scope>
    <source>
        <strain evidence="3">LMG27198</strain>
    </source>
</reference>
<feature type="domain" description="ParB-like N-terminal" evidence="2">
    <location>
        <begin position="54"/>
        <end position="145"/>
    </location>
</feature>
<dbReference type="NCBIfam" id="TIGR00180">
    <property type="entry name" value="parB_part"/>
    <property type="match status" value="1"/>
</dbReference>
<dbReference type="Pfam" id="PF07506">
    <property type="entry name" value="RepB"/>
    <property type="match status" value="1"/>
</dbReference>
<evidence type="ECO:0000313" key="4">
    <source>
        <dbReference type="Proteomes" id="UP001144323"/>
    </source>
</evidence>
<evidence type="ECO:0000256" key="1">
    <source>
        <dbReference type="ARBA" id="ARBA00006295"/>
    </source>
</evidence>
<dbReference type="NCBIfam" id="TIGR03454">
    <property type="entry name" value="partition_RepB"/>
    <property type="match status" value="1"/>
</dbReference>
<dbReference type="InterPro" id="IPR037972">
    <property type="entry name" value="RepB_N"/>
</dbReference>
<dbReference type="GO" id="GO:0005694">
    <property type="term" value="C:chromosome"/>
    <property type="evidence" value="ECO:0007669"/>
    <property type="project" value="TreeGrafter"/>
</dbReference>
<accession>A0A9W6LUD4</accession>
<protein>
    <submittedName>
        <fullName evidence="3">Plasmid partitioning protein RepB</fullName>
    </submittedName>
</protein>
<dbReference type="InterPro" id="IPR036086">
    <property type="entry name" value="ParB/Sulfiredoxin_sf"/>
</dbReference>
<evidence type="ECO:0000313" key="3">
    <source>
        <dbReference type="EMBL" id="GLI95334.1"/>
    </source>
</evidence>
<dbReference type="InterPro" id="IPR050336">
    <property type="entry name" value="Chromosome_partition/occlusion"/>
</dbReference>
<comment type="similarity">
    <text evidence="1">Belongs to the ParB family.</text>
</comment>
<dbReference type="Proteomes" id="UP001144323">
    <property type="component" value="Unassembled WGS sequence"/>
</dbReference>
<evidence type="ECO:0000259" key="2">
    <source>
        <dbReference type="SMART" id="SM00470"/>
    </source>
</evidence>
<dbReference type="CDD" id="cd16405">
    <property type="entry name" value="RepB_like_N"/>
    <property type="match status" value="1"/>
</dbReference>
<keyword evidence="4" id="KW-1185">Reference proteome</keyword>
<name>A0A9W6LUD4_9HYPH</name>
<dbReference type="SMART" id="SM00470">
    <property type="entry name" value="ParB"/>
    <property type="match status" value="1"/>
</dbReference>
<dbReference type="InterPro" id="IPR004437">
    <property type="entry name" value="ParB/RepB/Spo0J"/>
</dbReference>
<dbReference type="InterPro" id="IPR017819">
    <property type="entry name" value="Plasmid_partition_RepB"/>
</dbReference>
<dbReference type="PANTHER" id="PTHR33375:SF1">
    <property type="entry name" value="CHROMOSOME-PARTITIONING PROTEIN PARB-RELATED"/>
    <property type="match status" value="1"/>
</dbReference>
<dbReference type="AlphaFoldDB" id="A0A9W6LUD4"/>
<comment type="caution">
    <text evidence="3">The sequence shown here is derived from an EMBL/GenBank/DDBJ whole genome shotgun (WGS) entry which is preliminary data.</text>
</comment>
<dbReference type="SUPFAM" id="SSF109709">
    <property type="entry name" value="KorB DNA-binding domain-like"/>
    <property type="match status" value="1"/>
</dbReference>
<dbReference type="Gene3D" id="3.90.1530.30">
    <property type="match status" value="1"/>
</dbReference>
<dbReference type="InterPro" id="IPR011111">
    <property type="entry name" value="Plasmid_RepB"/>
</dbReference>
<dbReference type="Pfam" id="PF02195">
    <property type="entry name" value="ParB_N"/>
    <property type="match status" value="1"/>
</dbReference>
<dbReference type="SUPFAM" id="SSF110849">
    <property type="entry name" value="ParB/Sulfiredoxin"/>
    <property type="match status" value="1"/>
</dbReference>
<dbReference type="PANTHER" id="PTHR33375">
    <property type="entry name" value="CHROMOSOME-PARTITIONING PROTEIN PARB-RELATED"/>
    <property type="match status" value="1"/>
</dbReference>
<dbReference type="InterPro" id="IPR003115">
    <property type="entry name" value="ParB_N"/>
</dbReference>